<keyword evidence="1" id="KW-0472">Membrane</keyword>
<dbReference type="SUPFAM" id="SSF53927">
    <property type="entry name" value="Cytidine deaminase-like"/>
    <property type="match status" value="1"/>
</dbReference>
<evidence type="ECO:0000259" key="2">
    <source>
        <dbReference type="PROSITE" id="PS51747"/>
    </source>
</evidence>
<feature type="domain" description="CMP/dCMP-type deaminase" evidence="2">
    <location>
        <begin position="4"/>
        <end position="129"/>
    </location>
</feature>
<dbReference type="PANTHER" id="PTHR32251">
    <property type="entry name" value="3-OXO-5-ALPHA-STEROID 4-DEHYDROGENASE"/>
    <property type="match status" value="1"/>
</dbReference>
<proteinExistence type="predicted"/>
<name>A0A8T9BLD8_9HELO</name>
<dbReference type="InterPro" id="IPR002125">
    <property type="entry name" value="CMP_dCMP_dom"/>
</dbReference>
<feature type="transmembrane region" description="Helical" evidence="1">
    <location>
        <begin position="320"/>
        <end position="341"/>
    </location>
</feature>
<feature type="transmembrane region" description="Helical" evidence="1">
    <location>
        <begin position="444"/>
        <end position="465"/>
    </location>
</feature>
<protein>
    <submittedName>
        <fullName evidence="3">Bifunctional protein RIB2</fullName>
    </submittedName>
</protein>
<feature type="transmembrane region" description="Helical" evidence="1">
    <location>
        <begin position="221"/>
        <end position="240"/>
    </location>
</feature>
<dbReference type="Gene3D" id="1.20.120.1630">
    <property type="match status" value="1"/>
</dbReference>
<dbReference type="Pfam" id="PF18785">
    <property type="entry name" value="Inv-AAD"/>
    <property type="match status" value="1"/>
</dbReference>
<dbReference type="GO" id="GO:0006139">
    <property type="term" value="P:nucleobase-containing compound metabolic process"/>
    <property type="evidence" value="ECO:0007669"/>
    <property type="project" value="UniProtKB-ARBA"/>
</dbReference>
<gene>
    <name evidence="3" type="primary">RIB2_0</name>
    <name evidence="3" type="ORF">LARI1_G001416</name>
</gene>
<comment type="caution">
    <text evidence="3">The sequence shown here is derived from an EMBL/GenBank/DDBJ whole genome shotgun (WGS) entry which is preliminary data.</text>
</comment>
<dbReference type="Gene3D" id="3.40.140.10">
    <property type="entry name" value="Cytidine Deaminase, domain 2"/>
    <property type="match status" value="1"/>
</dbReference>
<keyword evidence="1" id="KW-1133">Transmembrane helix</keyword>
<dbReference type="PROSITE" id="PS51747">
    <property type="entry name" value="CYT_DCMP_DEAMINASES_2"/>
    <property type="match status" value="1"/>
</dbReference>
<keyword evidence="4" id="KW-1185">Reference proteome</keyword>
<sequence>MAHSIHVDYMQQALNLARKSPPKPTNYRVGALLIDAKTNTVLATGYTLECEGNTHAEQSCFIKLAKEHEVLEEQLGDILPKETVLYTTVEPCFKRLSGNLPCVQRILRLGKAIKTVYVGVKEPEKFVGENTGRKQLEDAGIEVVQHLYKKNAGTYFWYLSNPKQLNSFNPSSVTMTLLSSLLHVTNFRNPFIRTLVPSIGAAFAIQAAVAVPSILAQSERFYDLSGSLTYISVTALSLYLPTLRARAAASLAGKAQPALPSLLDALTGKGGPNGLNWRQVVISTAVAVWATRLGTYLFQRVISDGKDSRFDEIKKSPPKFFGAFMVQATWVSLCLMPVLALNSIPHVALSALPLVGVTDIIGLLLFAGGLTFEVTADRQKNAWVQAKKNKEHDEDFLTRGLWGKSRHPNYFGESTLWTGIATTAAGVLMSNVGQVGMGLAGTSYGRILGLGMAAVSPAFVTFLLFKVSGIPLSENKYDEKYGERKDYQEWKKNTPMFFPKF</sequence>
<dbReference type="Pfam" id="PF06966">
    <property type="entry name" value="DUF1295"/>
    <property type="match status" value="2"/>
</dbReference>
<dbReference type="GO" id="GO:0003824">
    <property type="term" value="F:catalytic activity"/>
    <property type="evidence" value="ECO:0007669"/>
    <property type="project" value="InterPro"/>
</dbReference>
<organism evidence="3 4">
    <name type="scientific">Lachnellula arida</name>
    <dbReference type="NCBI Taxonomy" id="1316785"/>
    <lineage>
        <taxon>Eukaryota</taxon>
        <taxon>Fungi</taxon>
        <taxon>Dikarya</taxon>
        <taxon>Ascomycota</taxon>
        <taxon>Pezizomycotina</taxon>
        <taxon>Leotiomycetes</taxon>
        <taxon>Helotiales</taxon>
        <taxon>Lachnaceae</taxon>
        <taxon>Lachnellula</taxon>
    </lineage>
</organism>
<dbReference type="OrthoDB" id="201504at2759"/>
<keyword evidence="1" id="KW-0812">Transmembrane</keyword>
<accession>A0A8T9BLD8</accession>
<evidence type="ECO:0000256" key="1">
    <source>
        <dbReference type="SAM" id="Phobius"/>
    </source>
</evidence>
<dbReference type="AlphaFoldDB" id="A0A8T9BLD8"/>
<dbReference type="Proteomes" id="UP000469559">
    <property type="component" value="Unassembled WGS sequence"/>
</dbReference>
<evidence type="ECO:0000313" key="3">
    <source>
        <dbReference type="EMBL" id="TVY20940.1"/>
    </source>
</evidence>
<dbReference type="InterPro" id="IPR016193">
    <property type="entry name" value="Cytidine_deaminase-like"/>
</dbReference>
<feature type="transmembrane region" description="Helical" evidence="1">
    <location>
        <begin position="195"/>
        <end position="214"/>
    </location>
</feature>
<dbReference type="EMBL" id="QGMF01000033">
    <property type="protein sequence ID" value="TVY20940.1"/>
    <property type="molecule type" value="Genomic_DNA"/>
</dbReference>
<reference evidence="3 4" key="1">
    <citation type="submission" date="2018-05" db="EMBL/GenBank/DDBJ databases">
        <title>Whole genome sequencing for identification of molecular markers to develop diagnostic detection tools for the regulated plant pathogen Lachnellula willkommii.</title>
        <authorList>
            <person name="Giroux E."/>
            <person name="Bilodeau G."/>
        </authorList>
    </citation>
    <scope>NUCLEOTIDE SEQUENCE [LARGE SCALE GENOMIC DNA]</scope>
    <source>
        <strain evidence="3 4">CBS 203.66</strain>
    </source>
</reference>
<evidence type="ECO:0000313" key="4">
    <source>
        <dbReference type="Proteomes" id="UP000469559"/>
    </source>
</evidence>
<feature type="transmembrane region" description="Helical" evidence="1">
    <location>
        <begin position="347"/>
        <end position="372"/>
    </location>
</feature>
<feature type="transmembrane region" description="Helical" evidence="1">
    <location>
        <begin position="414"/>
        <end position="432"/>
    </location>
</feature>
<dbReference type="PANTHER" id="PTHR32251:SF17">
    <property type="entry name" value="STEROID 5-ALPHA REDUCTASE C-TERMINAL DOMAIN-CONTAINING PROTEIN"/>
    <property type="match status" value="1"/>
</dbReference>
<dbReference type="GO" id="GO:0016020">
    <property type="term" value="C:membrane"/>
    <property type="evidence" value="ECO:0007669"/>
    <property type="project" value="TreeGrafter"/>
</dbReference>
<dbReference type="InterPro" id="IPR010721">
    <property type="entry name" value="UstE-like"/>
</dbReference>